<comment type="caution">
    <text evidence="2">The sequence shown here is derived from an EMBL/GenBank/DDBJ whole genome shotgun (WGS) entry which is preliminary data.</text>
</comment>
<proteinExistence type="predicted"/>
<evidence type="ECO:0000313" key="3">
    <source>
        <dbReference type="Proteomes" id="UP000327044"/>
    </source>
</evidence>
<gene>
    <name evidence="2" type="ORF">PPYR_10341</name>
</gene>
<feature type="chain" id="PRO_5024300985" description="Secreted protein" evidence="1">
    <location>
        <begin position="22"/>
        <end position="101"/>
    </location>
</feature>
<keyword evidence="1" id="KW-0732">Signal</keyword>
<keyword evidence="3" id="KW-1185">Reference proteome</keyword>
<dbReference type="AlphaFoldDB" id="A0A5N4AG03"/>
<name>A0A5N4AG03_PHOPY</name>
<organism evidence="2 3">
    <name type="scientific">Photinus pyralis</name>
    <name type="common">Common eastern firefly</name>
    <name type="synonym">Lampyris pyralis</name>
    <dbReference type="NCBI Taxonomy" id="7054"/>
    <lineage>
        <taxon>Eukaryota</taxon>
        <taxon>Metazoa</taxon>
        <taxon>Ecdysozoa</taxon>
        <taxon>Arthropoda</taxon>
        <taxon>Hexapoda</taxon>
        <taxon>Insecta</taxon>
        <taxon>Pterygota</taxon>
        <taxon>Neoptera</taxon>
        <taxon>Endopterygota</taxon>
        <taxon>Coleoptera</taxon>
        <taxon>Polyphaga</taxon>
        <taxon>Elateriformia</taxon>
        <taxon>Elateroidea</taxon>
        <taxon>Lampyridae</taxon>
        <taxon>Lampyrinae</taxon>
        <taxon>Photinus</taxon>
    </lineage>
</organism>
<evidence type="ECO:0000313" key="2">
    <source>
        <dbReference type="EMBL" id="KAB0796280.1"/>
    </source>
</evidence>
<dbReference type="EMBL" id="VVIM01000007">
    <property type="protein sequence ID" value="KAB0796280.1"/>
    <property type="molecule type" value="Genomic_DNA"/>
</dbReference>
<protein>
    <recommendedName>
        <fullName evidence="4">Secreted protein</fullName>
    </recommendedName>
</protein>
<dbReference type="Proteomes" id="UP000327044">
    <property type="component" value="Unassembled WGS sequence"/>
</dbReference>
<reference evidence="2 3" key="1">
    <citation type="journal article" date="2018" name="Elife">
        <title>Firefly genomes illuminate parallel origins of bioluminescence in beetles.</title>
        <authorList>
            <person name="Fallon T.R."/>
            <person name="Lower S.E."/>
            <person name="Chang C.H."/>
            <person name="Bessho-Uehara M."/>
            <person name="Martin G.J."/>
            <person name="Bewick A.J."/>
            <person name="Behringer M."/>
            <person name="Debat H.J."/>
            <person name="Wong I."/>
            <person name="Day J.C."/>
            <person name="Suvorov A."/>
            <person name="Silva C.J."/>
            <person name="Stanger-Hall K.F."/>
            <person name="Hall D.W."/>
            <person name="Schmitz R.J."/>
            <person name="Nelson D.R."/>
            <person name="Lewis S.M."/>
            <person name="Shigenobu S."/>
            <person name="Bybee S.M."/>
            <person name="Larracuente A.M."/>
            <person name="Oba Y."/>
            <person name="Weng J.K."/>
        </authorList>
    </citation>
    <scope>NUCLEOTIDE SEQUENCE [LARGE SCALE GENOMIC DNA]</scope>
    <source>
        <strain evidence="2">1611_PpyrPB1</strain>
        <tissue evidence="2">Whole body</tissue>
    </source>
</reference>
<evidence type="ECO:0008006" key="4">
    <source>
        <dbReference type="Google" id="ProtNLM"/>
    </source>
</evidence>
<feature type="signal peptide" evidence="1">
    <location>
        <begin position="1"/>
        <end position="21"/>
    </location>
</feature>
<accession>A0A5N4AG03</accession>
<sequence>MIAPKSKRFLVFVILLYRTLAAKVPTPIKCECVKDVYGVCEKHQSFLPNIGLENQSKNGCDWFTWKKQMQKPKKSHYKTQLIKIDGKYLNALSKFMSTRGS</sequence>
<evidence type="ECO:0000256" key="1">
    <source>
        <dbReference type="SAM" id="SignalP"/>
    </source>
</evidence>
<dbReference type="InParanoid" id="A0A5N4AG03"/>